<dbReference type="Gene3D" id="1.10.3730.20">
    <property type="match status" value="1"/>
</dbReference>
<keyword evidence="8" id="KW-0448">Lipopolysaccharide biosynthesis</keyword>
<evidence type="ECO:0000313" key="14">
    <source>
        <dbReference type="EMBL" id="KIL40727.1"/>
    </source>
</evidence>
<comment type="subcellular location">
    <subcellularLocation>
        <location evidence="1">Cell membrane</location>
        <topology evidence="1">Multi-pass membrane protein</topology>
    </subcellularLocation>
</comment>
<evidence type="ECO:0000256" key="1">
    <source>
        <dbReference type="ARBA" id="ARBA00004651"/>
    </source>
</evidence>
<organism evidence="14 15">
    <name type="scientific">Gordoniibacillus kamchatkensis</name>
    <dbReference type="NCBI Taxonomy" id="1590651"/>
    <lineage>
        <taxon>Bacteria</taxon>
        <taxon>Bacillati</taxon>
        <taxon>Bacillota</taxon>
        <taxon>Bacilli</taxon>
        <taxon>Bacillales</taxon>
        <taxon>Paenibacillaceae</taxon>
        <taxon>Gordoniibacillus</taxon>
    </lineage>
</organism>
<keyword evidence="7 12" id="KW-0812">Transmembrane</keyword>
<accession>A0ABR5AI64</accession>
<evidence type="ECO:0000256" key="12">
    <source>
        <dbReference type="SAM" id="Phobius"/>
    </source>
</evidence>
<evidence type="ECO:0000256" key="2">
    <source>
        <dbReference type="ARBA" id="ARBA00007362"/>
    </source>
</evidence>
<keyword evidence="11 12" id="KW-0472">Membrane</keyword>
<dbReference type="SUPFAM" id="SSF103481">
    <property type="entry name" value="Multidrug resistance efflux transporter EmrE"/>
    <property type="match status" value="1"/>
</dbReference>
<dbReference type="InterPro" id="IPR000390">
    <property type="entry name" value="Small_drug/metabolite_transptr"/>
</dbReference>
<feature type="domain" description="EamA" evidence="13">
    <location>
        <begin position="28"/>
        <end position="108"/>
    </location>
</feature>
<keyword evidence="15" id="KW-1185">Reference proteome</keyword>
<dbReference type="PANTHER" id="PTHR30561">
    <property type="entry name" value="SMR FAMILY PROTON-DEPENDENT DRUG EFFLUX TRANSPORTER SUGE"/>
    <property type="match status" value="1"/>
</dbReference>
<reference evidence="14 15" key="1">
    <citation type="submission" date="2014-12" db="EMBL/GenBank/DDBJ databases">
        <title>Draft genome sequence of Paenibacillus kamchatkensis strain B-2647.</title>
        <authorList>
            <person name="Karlyshev A.V."/>
            <person name="Kudryashova E.B."/>
        </authorList>
    </citation>
    <scope>NUCLEOTIDE SEQUENCE [LARGE SCALE GENOMIC DNA]</scope>
    <source>
        <strain evidence="14 15">VKM B-2647</strain>
    </source>
</reference>
<dbReference type="InterPro" id="IPR000620">
    <property type="entry name" value="EamA_dom"/>
</dbReference>
<gene>
    <name evidence="14" type="ORF">SD70_11655</name>
</gene>
<feature type="transmembrane region" description="Helical" evidence="12">
    <location>
        <begin position="91"/>
        <end position="109"/>
    </location>
</feature>
<keyword evidence="9 12" id="KW-1133">Transmembrane helix</keyword>
<keyword evidence="6" id="KW-0441">Lipid A biosynthesis</keyword>
<evidence type="ECO:0000256" key="6">
    <source>
        <dbReference type="ARBA" id="ARBA00022556"/>
    </source>
</evidence>
<dbReference type="Proteomes" id="UP000031967">
    <property type="component" value="Unassembled WGS sequence"/>
</dbReference>
<evidence type="ECO:0000259" key="13">
    <source>
        <dbReference type="Pfam" id="PF00892"/>
    </source>
</evidence>
<keyword evidence="5" id="KW-0997">Cell inner membrane</keyword>
<evidence type="ECO:0000256" key="5">
    <source>
        <dbReference type="ARBA" id="ARBA00022519"/>
    </source>
</evidence>
<protein>
    <submittedName>
        <fullName evidence="14">Membrane protein</fullName>
    </submittedName>
</protein>
<keyword evidence="4" id="KW-0444">Lipid biosynthesis</keyword>
<feature type="transmembrane region" description="Helical" evidence="12">
    <location>
        <begin position="39"/>
        <end position="58"/>
    </location>
</feature>
<feature type="transmembrane region" description="Helical" evidence="12">
    <location>
        <begin position="65"/>
        <end position="85"/>
    </location>
</feature>
<evidence type="ECO:0000256" key="3">
    <source>
        <dbReference type="ARBA" id="ARBA00022475"/>
    </source>
</evidence>
<evidence type="ECO:0000256" key="7">
    <source>
        <dbReference type="ARBA" id="ARBA00022692"/>
    </source>
</evidence>
<evidence type="ECO:0000256" key="10">
    <source>
        <dbReference type="ARBA" id="ARBA00023098"/>
    </source>
</evidence>
<keyword evidence="3" id="KW-1003">Cell membrane</keyword>
<evidence type="ECO:0000256" key="11">
    <source>
        <dbReference type="ARBA" id="ARBA00023136"/>
    </source>
</evidence>
<evidence type="ECO:0000256" key="9">
    <source>
        <dbReference type="ARBA" id="ARBA00022989"/>
    </source>
</evidence>
<name>A0ABR5AI64_9BACL</name>
<dbReference type="Pfam" id="PF00892">
    <property type="entry name" value="EamA"/>
    <property type="match status" value="1"/>
</dbReference>
<comment type="similarity">
    <text evidence="2">Belongs to the EamA transporter family.</text>
</comment>
<evidence type="ECO:0000256" key="4">
    <source>
        <dbReference type="ARBA" id="ARBA00022516"/>
    </source>
</evidence>
<evidence type="ECO:0000313" key="15">
    <source>
        <dbReference type="Proteomes" id="UP000031967"/>
    </source>
</evidence>
<dbReference type="InterPro" id="IPR037185">
    <property type="entry name" value="EmrE-like"/>
</dbReference>
<dbReference type="PANTHER" id="PTHR30561:SF9">
    <property type="entry name" value="4-AMINO-4-DEOXY-L-ARABINOSE-PHOSPHOUNDECAPRENOL FLIPPASE SUBUNIT ARNF-RELATED"/>
    <property type="match status" value="1"/>
</dbReference>
<comment type="caution">
    <text evidence="14">The sequence shown here is derived from an EMBL/GenBank/DDBJ whole genome shotgun (WGS) entry which is preliminary data.</text>
</comment>
<dbReference type="EMBL" id="JXAK01000017">
    <property type="protein sequence ID" value="KIL40727.1"/>
    <property type="molecule type" value="Genomic_DNA"/>
</dbReference>
<keyword evidence="10" id="KW-0443">Lipid metabolism</keyword>
<sequence length="112" mass="11961">MLAVNIVLLVAGQMVWKIGLSKAGGLHLGNWTEVLVSPYIWAGIAMYGTATVLWLAVLSRLPLSVAYPLQSAAYVLGLLAAAWLLREVVPPHRWLGVAVIAAGIAMVSWRAS</sequence>
<proteinExistence type="inferred from homology"/>
<evidence type="ECO:0000256" key="8">
    <source>
        <dbReference type="ARBA" id="ARBA00022985"/>
    </source>
</evidence>